<dbReference type="PANTHER" id="PTHR43618:SF8">
    <property type="entry name" value="7ALPHA-HYDROXYSTEROID DEHYDROGENASE"/>
    <property type="match status" value="1"/>
</dbReference>
<keyword evidence="3" id="KW-0560">Oxidoreductase</keyword>
<dbReference type="Pfam" id="PF00106">
    <property type="entry name" value="adh_short"/>
    <property type="match status" value="1"/>
</dbReference>
<reference evidence="5 6" key="1">
    <citation type="journal article" date="2014" name="Nat. Commun.">
        <title>Klebsormidium flaccidum genome reveals primary factors for plant terrestrial adaptation.</title>
        <authorList>
            <person name="Hori K."/>
            <person name="Maruyama F."/>
            <person name="Fujisawa T."/>
            <person name="Togashi T."/>
            <person name="Yamamoto N."/>
            <person name="Seo M."/>
            <person name="Sato S."/>
            <person name="Yamada T."/>
            <person name="Mori H."/>
            <person name="Tajima N."/>
            <person name="Moriyama T."/>
            <person name="Ikeuchi M."/>
            <person name="Watanabe M."/>
            <person name="Wada H."/>
            <person name="Kobayashi K."/>
            <person name="Saito M."/>
            <person name="Masuda T."/>
            <person name="Sasaki-Sekimoto Y."/>
            <person name="Mashiguchi K."/>
            <person name="Awai K."/>
            <person name="Shimojima M."/>
            <person name="Masuda S."/>
            <person name="Iwai M."/>
            <person name="Nobusawa T."/>
            <person name="Narise T."/>
            <person name="Kondo S."/>
            <person name="Saito H."/>
            <person name="Sato R."/>
            <person name="Murakawa M."/>
            <person name="Ihara Y."/>
            <person name="Oshima-Yamada Y."/>
            <person name="Ohtaka K."/>
            <person name="Satoh M."/>
            <person name="Sonobe K."/>
            <person name="Ishii M."/>
            <person name="Ohtani R."/>
            <person name="Kanamori-Sato M."/>
            <person name="Honoki R."/>
            <person name="Miyazaki D."/>
            <person name="Mochizuki H."/>
            <person name="Umetsu J."/>
            <person name="Higashi K."/>
            <person name="Shibata D."/>
            <person name="Kamiya Y."/>
            <person name="Sato N."/>
            <person name="Nakamura Y."/>
            <person name="Tabata S."/>
            <person name="Ida S."/>
            <person name="Kurokawa K."/>
            <person name="Ohta H."/>
        </authorList>
    </citation>
    <scope>NUCLEOTIDE SEQUENCE [LARGE SCALE GENOMIC DNA]</scope>
    <source>
        <strain evidence="5 6">NIES-2285</strain>
    </source>
</reference>
<dbReference type="InterPro" id="IPR052178">
    <property type="entry name" value="Sec_Metab_Biosynth_SDR"/>
</dbReference>
<evidence type="ECO:0000256" key="1">
    <source>
        <dbReference type="ARBA" id="ARBA00006484"/>
    </source>
</evidence>
<accession>A0A1Y1I2V8</accession>
<dbReference type="InterPro" id="IPR036291">
    <property type="entry name" value="NAD(P)-bd_dom_sf"/>
</dbReference>
<dbReference type="GO" id="GO:0006633">
    <property type="term" value="P:fatty acid biosynthetic process"/>
    <property type="evidence" value="ECO:0000318"/>
    <property type="project" value="GO_Central"/>
</dbReference>
<evidence type="ECO:0000256" key="4">
    <source>
        <dbReference type="RuleBase" id="RU000363"/>
    </source>
</evidence>
<dbReference type="Proteomes" id="UP000054558">
    <property type="component" value="Unassembled WGS sequence"/>
</dbReference>
<evidence type="ECO:0000256" key="2">
    <source>
        <dbReference type="ARBA" id="ARBA00022857"/>
    </source>
</evidence>
<dbReference type="GO" id="GO:0016616">
    <property type="term" value="F:oxidoreductase activity, acting on the CH-OH group of donors, NAD or NADP as acceptor"/>
    <property type="evidence" value="ECO:0000318"/>
    <property type="project" value="GO_Central"/>
</dbReference>
<dbReference type="STRING" id="105231.A0A1Y1I2V8"/>
<comment type="similarity">
    <text evidence="1 4">Belongs to the short-chain dehydrogenases/reductases (SDR) family.</text>
</comment>
<evidence type="ECO:0000313" key="5">
    <source>
        <dbReference type="EMBL" id="GAQ83087.1"/>
    </source>
</evidence>
<dbReference type="CDD" id="cd05233">
    <property type="entry name" value="SDR_c"/>
    <property type="match status" value="1"/>
</dbReference>
<dbReference type="OMA" id="AEYMVAQ"/>
<evidence type="ECO:0000256" key="3">
    <source>
        <dbReference type="ARBA" id="ARBA00023002"/>
    </source>
</evidence>
<dbReference type="PRINTS" id="PR00081">
    <property type="entry name" value="GDHRDH"/>
</dbReference>
<dbReference type="GO" id="GO:0048038">
    <property type="term" value="F:quinone binding"/>
    <property type="evidence" value="ECO:0000318"/>
    <property type="project" value="GO_Central"/>
</dbReference>
<protein>
    <submittedName>
        <fullName evidence="5">Uncharacterized protein</fullName>
    </submittedName>
</protein>
<keyword evidence="6" id="KW-1185">Reference proteome</keyword>
<dbReference type="FunFam" id="3.40.50.720:FF:000084">
    <property type="entry name" value="Short-chain dehydrogenase reductase"/>
    <property type="match status" value="1"/>
</dbReference>
<name>A0A1Y1I2V8_KLENI</name>
<proteinExistence type="inferred from homology"/>
<dbReference type="Gene3D" id="3.40.50.720">
    <property type="entry name" value="NAD(P)-binding Rossmann-like Domain"/>
    <property type="match status" value="1"/>
</dbReference>
<keyword evidence="2" id="KW-0521">NADP</keyword>
<dbReference type="SUPFAM" id="SSF51735">
    <property type="entry name" value="NAD(P)-binding Rossmann-fold domains"/>
    <property type="match status" value="1"/>
</dbReference>
<dbReference type="AlphaFoldDB" id="A0A1Y1I2V8"/>
<dbReference type="PANTHER" id="PTHR43618">
    <property type="entry name" value="7-ALPHA-HYDROXYSTEROID DEHYDROGENASE"/>
    <property type="match status" value="1"/>
</dbReference>
<dbReference type="PRINTS" id="PR00080">
    <property type="entry name" value="SDRFAMILY"/>
</dbReference>
<gene>
    <name evidence="5" type="ORF">KFL_001350110</name>
</gene>
<dbReference type="OrthoDB" id="47007at2759"/>
<organism evidence="5 6">
    <name type="scientific">Klebsormidium nitens</name>
    <name type="common">Green alga</name>
    <name type="synonym">Ulothrix nitens</name>
    <dbReference type="NCBI Taxonomy" id="105231"/>
    <lineage>
        <taxon>Eukaryota</taxon>
        <taxon>Viridiplantae</taxon>
        <taxon>Streptophyta</taxon>
        <taxon>Klebsormidiophyceae</taxon>
        <taxon>Klebsormidiales</taxon>
        <taxon>Klebsormidiaceae</taxon>
        <taxon>Klebsormidium</taxon>
    </lineage>
</organism>
<evidence type="ECO:0000313" key="6">
    <source>
        <dbReference type="Proteomes" id="UP000054558"/>
    </source>
</evidence>
<dbReference type="InterPro" id="IPR002347">
    <property type="entry name" value="SDR_fam"/>
</dbReference>
<sequence>MAEPALRPLPDYSNLLSVKDNVILVTGASSGLGASFSRFLANQGAKVVLAARRLDKLEALVADIKAAGGEAAAVQLDVGAGQEKVVAGVDEAIAAFGHIDVLVNNAGIYEGGAFPNDTQATFDRSFGVNVGGLLFTAQAVAKHMISKGIKGRIINNSSNMAFEGLVMKGSEIYSATKAAVVQMTRVMAVDLAPKGITVNSIAPGVHPGTGMTGPVAEHTKQAVKAIPDGRWGDPDATDLMGTLLLLASERGARHMVGAIIPIDGGHHLYTMDMFNPTGIFQ</sequence>
<dbReference type="EMBL" id="DF237084">
    <property type="protein sequence ID" value="GAQ83087.1"/>
    <property type="molecule type" value="Genomic_DNA"/>
</dbReference>